<keyword evidence="3" id="KW-1185">Reference proteome</keyword>
<sequence>MMTKLAEVCRHIRSKNAGPYWVTFDLFFDGPENFTRYSDHPALGPALMQRLFGADPALVQRYPVPRLNMLKISYARTAAQGGMVERDMHCGQQFVRLLDVELD</sequence>
<dbReference type="KEGG" id="pla:Plav_0539"/>
<dbReference type="Proteomes" id="UP000006377">
    <property type="component" value="Chromosome"/>
</dbReference>
<dbReference type="EMBL" id="CP000774">
    <property type="protein sequence ID" value="ABS62162.1"/>
    <property type="molecule type" value="Genomic_DNA"/>
</dbReference>
<dbReference type="InterPro" id="IPR025496">
    <property type="entry name" value="DUF4387"/>
</dbReference>
<organism evidence="2 3">
    <name type="scientific">Parvibaculum lavamentivorans (strain DS-1 / DSM 13023 / NCIMB 13966)</name>
    <dbReference type="NCBI Taxonomy" id="402881"/>
    <lineage>
        <taxon>Bacteria</taxon>
        <taxon>Pseudomonadati</taxon>
        <taxon>Pseudomonadota</taxon>
        <taxon>Alphaproteobacteria</taxon>
        <taxon>Hyphomicrobiales</taxon>
        <taxon>Parvibaculaceae</taxon>
        <taxon>Parvibaculum</taxon>
    </lineage>
</organism>
<evidence type="ECO:0000313" key="2">
    <source>
        <dbReference type="EMBL" id="ABS62162.1"/>
    </source>
</evidence>
<gene>
    <name evidence="2" type="ordered locus">Plav_0539</name>
</gene>
<dbReference type="AlphaFoldDB" id="A7HQH9"/>
<reference evidence="2 3" key="1">
    <citation type="journal article" date="2011" name="Stand. Genomic Sci.">
        <title>Complete genome sequence of Parvibaculum lavamentivorans type strain (DS-1(T)).</title>
        <authorList>
            <person name="Schleheck D."/>
            <person name="Weiss M."/>
            <person name="Pitluck S."/>
            <person name="Bruce D."/>
            <person name="Land M.L."/>
            <person name="Han S."/>
            <person name="Saunders E."/>
            <person name="Tapia R."/>
            <person name="Detter C."/>
            <person name="Brettin T."/>
            <person name="Han J."/>
            <person name="Woyke T."/>
            <person name="Goodwin L."/>
            <person name="Pennacchio L."/>
            <person name="Nolan M."/>
            <person name="Cook A.M."/>
            <person name="Kjelleberg S."/>
            <person name="Thomas T."/>
        </authorList>
    </citation>
    <scope>NUCLEOTIDE SEQUENCE [LARGE SCALE GENOMIC DNA]</scope>
    <source>
        <strain evidence="3">DS-1 / DSM 13023 / NCIMB 13966</strain>
    </source>
</reference>
<evidence type="ECO:0000313" key="3">
    <source>
        <dbReference type="Proteomes" id="UP000006377"/>
    </source>
</evidence>
<accession>A7HQH9</accession>
<dbReference type="eggNOG" id="ENOG5032RQZ">
    <property type="taxonomic scope" value="Bacteria"/>
</dbReference>
<dbReference type="Pfam" id="PF14330">
    <property type="entry name" value="DUF4387"/>
    <property type="match status" value="1"/>
</dbReference>
<feature type="domain" description="DUF4387" evidence="1">
    <location>
        <begin position="5"/>
        <end position="101"/>
    </location>
</feature>
<name>A7HQH9_PARL1</name>
<dbReference type="HOGENOM" id="CLU_153284_0_0_5"/>
<proteinExistence type="predicted"/>
<protein>
    <recommendedName>
        <fullName evidence="1">DUF4387 domain-containing protein</fullName>
    </recommendedName>
</protein>
<dbReference type="RefSeq" id="WP_011995453.1">
    <property type="nucleotide sequence ID" value="NC_009719.1"/>
</dbReference>
<dbReference type="STRING" id="402881.Plav_0539"/>
<evidence type="ECO:0000259" key="1">
    <source>
        <dbReference type="Pfam" id="PF14330"/>
    </source>
</evidence>